<proteinExistence type="predicted"/>
<keyword evidence="2" id="KW-1185">Reference proteome</keyword>
<dbReference type="Proteomes" id="UP000798662">
    <property type="component" value="Chromosome 1"/>
</dbReference>
<organism evidence="1 2">
    <name type="scientific">Pyropia yezoensis</name>
    <name type="common">Susabi-nori</name>
    <name type="synonym">Porphyra yezoensis</name>
    <dbReference type="NCBI Taxonomy" id="2788"/>
    <lineage>
        <taxon>Eukaryota</taxon>
        <taxon>Rhodophyta</taxon>
        <taxon>Bangiophyceae</taxon>
        <taxon>Bangiales</taxon>
        <taxon>Bangiaceae</taxon>
        <taxon>Pyropia</taxon>
    </lineage>
</organism>
<dbReference type="EMBL" id="CM020618">
    <property type="protein sequence ID" value="KAK1860377.1"/>
    <property type="molecule type" value="Genomic_DNA"/>
</dbReference>
<sequence length="347" mass="37955">MTSPLVRPLFPLHSTIPCAPPPRRHRRPRRQRQRPTRHGRWADHPQHYSDRKGPKPEGRPSSSQPYHAGAWARPAPLRATLHTRGMRVLRSSTSTLPPERTREMPRALSENSKARLPVPTPPLILVVVAQVGSPPAPWLVRTLPPTARPLAHQHRPVAGLSAALLRVPPGANAPRVRPTGLVLLVFVHDLPHLPQRGDTRHHPRPQLRDSQAIRSRDANGAGVEMAAAMSVGVGVVHLPAAAAARHAGWRRGGGGLGGRRPSRRAITGATRRDACPTGTGRRARSGRRRGGGGGVIVAWRWRRRRRRQRRRLVRARTSDRGANGSIGKGQGAGPPTRWPPAGHCPRP</sequence>
<gene>
    <name evidence="1" type="ORF">I4F81_002966</name>
</gene>
<evidence type="ECO:0000313" key="2">
    <source>
        <dbReference type="Proteomes" id="UP000798662"/>
    </source>
</evidence>
<accession>A0ACC3BR91</accession>
<reference evidence="1" key="1">
    <citation type="submission" date="2019-11" db="EMBL/GenBank/DDBJ databases">
        <title>Nori genome reveals adaptations in red seaweeds to the harsh intertidal environment.</title>
        <authorList>
            <person name="Wang D."/>
            <person name="Mao Y."/>
        </authorList>
    </citation>
    <scope>NUCLEOTIDE SEQUENCE</scope>
    <source>
        <tissue evidence="1">Gametophyte</tissue>
    </source>
</reference>
<evidence type="ECO:0000313" key="1">
    <source>
        <dbReference type="EMBL" id="KAK1860377.1"/>
    </source>
</evidence>
<comment type="caution">
    <text evidence="1">The sequence shown here is derived from an EMBL/GenBank/DDBJ whole genome shotgun (WGS) entry which is preliminary data.</text>
</comment>
<protein>
    <submittedName>
        <fullName evidence="1">Uncharacterized protein</fullName>
    </submittedName>
</protein>
<name>A0ACC3BR91_PYRYE</name>